<evidence type="ECO:0000313" key="2">
    <source>
        <dbReference type="EMBL" id="CCO20494.1"/>
    </source>
</evidence>
<accession>K8ERC9</accession>
<dbReference type="RefSeq" id="XP_007508390.1">
    <property type="nucleotide sequence ID" value="XM_007508328.1"/>
</dbReference>
<dbReference type="Proteomes" id="UP000198341">
    <property type="component" value="Chromosome 17"/>
</dbReference>
<feature type="region of interest" description="Disordered" evidence="1">
    <location>
        <begin position="112"/>
        <end position="152"/>
    </location>
</feature>
<sequence length="558" mass="63121">MHHRFLFAGSSTISAAEQGGDGDDDDDNGLLLGKGKEDDEHEEVLLGVVVAEKHRPKKAFVSPLTMTTKESGGGAQSWIRTLFFVAAFLCFVLFYEETLAVRKTLRAQMTTFGSGGRGASVAEDRSRSRRSAVVPRRDSSSSSLGANISSPISSPPISSASLRRHFVSGEDRDGFFHRFFEKNFQDVEKFGQNEKLSRERMRAAVRRDSRKLALYALRRNTNNPSKSVFEWVRLEGQTQWWSTNGFHEFMRDKVADIGQKYLQDDFKETWFLINCFDEPLMMGECPKQQQLSNLHGLIQRRTSPFSFSGDGVVVWSMAKVDGCHDDLLFPFPDYFRHAKNYITKDADRNKGGVSSILNATERSSWEQFQLRKDPSWDERSNDIKFRGSSTGSRTPETNLRNRVIKDLINEPGFDVGFTDFIQGFPHAHDLAKPRMGDGDFGKNKVLLDIDGNSHSFNRQLVIARAGSAMLRINVFNDWFSRGLEDGEFSFTVNPENVLAEARAFRDDKLLGGKEGELEDVRQSAMALQDLAQWLDESVGVRYMGQMIKRYVNAMTLVD</sequence>
<keyword evidence="3" id="KW-1185">Reference proteome</keyword>
<feature type="region of interest" description="Disordered" evidence="1">
    <location>
        <begin position="14"/>
        <end position="34"/>
    </location>
</feature>
<dbReference type="EMBL" id="FO082262">
    <property type="protein sequence ID" value="CCO20494.1"/>
    <property type="molecule type" value="Genomic_DNA"/>
</dbReference>
<dbReference type="OrthoDB" id="541052at2759"/>
<name>K8ERC9_9CHLO</name>
<dbReference type="AlphaFoldDB" id="K8ERC9"/>
<organism evidence="2 3">
    <name type="scientific">Bathycoccus prasinos</name>
    <dbReference type="NCBI Taxonomy" id="41875"/>
    <lineage>
        <taxon>Eukaryota</taxon>
        <taxon>Viridiplantae</taxon>
        <taxon>Chlorophyta</taxon>
        <taxon>Mamiellophyceae</taxon>
        <taxon>Mamiellales</taxon>
        <taxon>Bathycoccaceae</taxon>
        <taxon>Bathycoccus</taxon>
    </lineage>
</organism>
<dbReference type="KEGG" id="bpg:Bathy17g01560"/>
<proteinExistence type="predicted"/>
<reference evidence="2 3" key="1">
    <citation type="submission" date="2011-10" db="EMBL/GenBank/DDBJ databases">
        <authorList>
            <person name="Genoscope - CEA"/>
        </authorList>
    </citation>
    <scope>NUCLEOTIDE SEQUENCE [LARGE SCALE GENOMIC DNA]</scope>
    <source>
        <strain evidence="2 3">RCC 1105</strain>
    </source>
</reference>
<evidence type="ECO:0000313" key="3">
    <source>
        <dbReference type="Proteomes" id="UP000198341"/>
    </source>
</evidence>
<evidence type="ECO:0000256" key="1">
    <source>
        <dbReference type="SAM" id="MobiDB-lite"/>
    </source>
</evidence>
<dbReference type="GeneID" id="19011020"/>
<gene>
    <name evidence="2" type="ordered locus">Bathy17g01560</name>
</gene>
<protein>
    <submittedName>
        <fullName evidence="2">Unnamed protein product</fullName>
    </submittedName>
</protein>
<feature type="compositionally biased region" description="Low complexity" evidence="1">
    <location>
        <begin position="140"/>
        <end position="152"/>
    </location>
</feature>